<dbReference type="Pfam" id="PF22669">
    <property type="entry name" value="Exo_endo_phos2"/>
    <property type="match status" value="1"/>
</dbReference>
<proteinExistence type="inferred from homology"/>
<dbReference type="PANTHER" id="PTHR45666:SF18">
    <property type="entry name" value="TYPE IV INOSITOL POLYPHOSPHATE 5-PHOSPHATASE 9"/>
    <property type="match status" value="1"/>
</dbReference>
<dbReference type="SUPFAM" id="SSF56219">
    <property type="entry name" value="DNase I-like"/>
    <property type="match status" value="1"/>
</dbReference>
<feature type="domain" description="Inositol polyphosphate-related phosphatase" evidence="3">
    <location>
        <begin position="43"/>
        <end position="363"/>
    </location>
</feature>
<comment type="similarity">
    <text evidence="1">Belongs to the inositol polyphosphate 5-phosphatase family.</text>
</comment>
<dbReference type="GO" id="GO:0004445">
    <property type="term" value="F:inositol-polyphosphate 5-phosphatase activity"/>
    <property type="evidence" value="ECO:0007669"/>
    <property type="project" value="InterPro"/>
</dbReference>
<organism evidence="4 5">
    <name type="scientific">Nepenthes gracilis</name>
    <name type="common">Slender pitcher plant</name>
    <dbReference type="NCBI Taxonomy" id="150966"/>
    <lineage>
        <taxon>Eukaryota</taxon>
        <taxon>Viridiplantae</taxon>
        <taxon>Streptophyta</taxon>
        <taxon>Embryophyta</taxon>
        <taxon>Tracheophyta</taxon>
        <taxon>Spermatophyta</taxon>
        <taxon>Magnoliopsida</taxon>
        <taxon>eudicotyledons</taxon>
        <taxon>Gunneridae</taxon>
        <taxon>Pentapetalae</taxon>
        <taxon>Caryophyllales</taxon>
        <taxon>Nepenthaceae</taxon>
        <taxon>Nepenthes</taxon>
    </lineage>
</organism>
<dbReference type="AlphaFoldDB" id="A0AAD3T0D0"/>
<accession>A0AAD3T0D0</accession>
<reference evidence="4" key="1">
    <citation type="submission" date="2023-05" db="EMBL/GenBank/DDBJ databases">
        <title>Nepenthes gracilis genome sequencing.</title>
        <authorList>
            <person name="Fukushima K."/>
        </authorList>
    </citation>
    <scope>NUCLEOTIDE SEQUENCE</scope>
    <source>
        <strain evidence="4">SING2019-196</strain>
    </source>
</reference>
<dbReference type="InterPro" id="IPR036691">
    <property type="entry name" value="Endo/exonu/phosph_ase_sf"/>
</dbReference>
<protein>
    <recommendedName>
        <fullName evidence="3">Inositol polyphosphate-related phosphatase domain-containing protein</fullName>
    </recommendedName>
</protein>
<dbReference type="Proteomes" id="UP001279734">
    <property type="component" value="Unassembled WGS sequence"/>
</dbReference>
<evidence type="ECO:0000256" key="2">
    <source>
        <dbReference type="ARBA" id="ARBA00022801"/>
    </source>
</evidence>
<keyword evidence="5" id="KW-1185">Reference proteome</keyword>
<dbReference type="GO" id="GO:0034485">
    <property type="term" value="F:phosphatidylinositol-3,4,5-trisphosphate 5-phosphatase activity"/>
    <property type="evidence" value="ECO:0007669"/>
    <property type="project" value="TreeGrafter"/>
</dbReference>
<evidence type="ECO:0000313" key="5">
    <source>
        <dbReference type="Proteomes" id="UP001279734"/>
    </source>
</evidence>
<evidence type="ECO:0000259" key="3">
    <source>
        <dbReference type="SMART" id="SM00128"/>
    </source>
</evidence>
<evidence type="ECO:0000313" key="4">
    <source>
        <dbReference type="EMBL" id="GMH20351.1"/>
    </source>
</evidence>
<dbReference type="InterPro" id="IPR045849">
    <property type="entry name" value="IP5P_plant"/>
</dbReference>
<dbReference type="GO" id="GO:0046856">
    <property type="term" value="P:phosphatidylinositol dephosphorylation"/>
    <property type="evidence" value="ECO:0007669"/>
    <property type="project" value="InterPro"/>
</dbReference>
<dbReference type="GO" id="GO:0004439">
    <property type="term" value="F:phosphatidylinositol-4,5-bisphosphate 5-phosphatase activity"/>
    <property type="evidence" value="ECO:0007669"/>
    <property type="project" value="TreeGrafter"/>
</dbReference>
<sequence>MWPALVASKLFKKGLCSNSFVADCPSCAESVEQSPNSLQLHSFKYKLFVSTWNVGGVAPPDDLNMEDLLDTRSSYCHIYVLGFQEVVPLQASNVLGAEKSKICMRWNSLISEALNNETRGEGGGVPWGYECVISKQMVGLLITVWVRSHIRRHIRHLSVSCVGCGIMGCLGNKGAVSVRFQLHETSFCFVCSHLASGGRQGDEKHRNADAYDIFSRTCFPTSPAHDLSQNILDHDCIIFLGDLNYRISLPDHEIRQLVGSQEWSKLLENDQLRMELVNGRVFQDWQEGAISFAPTYKYQPNSDIYYECLPGKKDAKKRSPAWCDRIIWYGKGLKQQEYTRCESRLSDHRPVKATFSADVTVNFSIEQIKCQLDMCSIDETPCIYFN</sequence>
<dbReference type="Gene3D" id="3.60.10.10">
    <property type="entry name" value="Endonuclease/exonuclease/phosphatase"/>
    <property type="match status" value="1"/>
</dbReference>
<comment type="caution">
    <text evidence="4">The sequence shown here is derived from an EMBL/GenBank/DDBJ whole genome shotgun (WGS) entry which is preliminary data.</text>
</comment>
<dbReference type="SMART" id="SM00128">
    <property type="entry name" value="IPPc"/>
    <property type="match status" value="1"/>
</dbReference>
<dbReference type="EMBL" id="BSYO01000021">
    <property type="protein sequence ID" value="GMH20351.1"/>
    <property type="molecule type" value="Genomic_DNA"/>
</dbReference>
<dbReference type="PANTHER" id="PTHR45666">
    <property type="entry name" value="TYPE IV INOSITOL POLYPHOSPHATE 5-PHOSPHATASE 9"/>
    <property type="match status" value="1"/>
</dbReference>
<evidence type="ECO:0000256" key="1">
    <source>
        <dbReference type="ARBA" id="ARBA00010768"/>
    </source>
</evidence>
<dbReference type="InterPro" id="IPR000300">
    <property type="entry name" value="IPPc"/>
</dbReference>
<keyword evidence="2" id="KW-0378">Hydrolase</keyword>
<name>A0AAD3T0D0_NEPGR</name>
<gene>
    <name evidence="4" type="ORF">Nepgr_022192</name>
</gene>